<evidence type="ECO:0000313" key="8">
    <source>
        <dbReference type="Proteomes" id="UP000009168"/>
    </source>
</evidence>
<gene>
    <name evidence="7" type="ORF">TTHERM_00412130</name>
</gene>
<dbReference type="GO" id="GO:0008270">
    <property type="term" value="F:zinc ion binding"/>
    <property type="evidence" value="ECO:0007669"/>
    <property type="project" value="UniProtKB-KW"/>
</dbReference>
<dbReference type="InterPro" id="IPR000306">
    <property type="entry name" value="Znf_FYVE"/>
</dbReference>
<reference evidence="8" key="1">
    <citation type="journal article" date="2006" name="PLoS Biol.">
        <title>Macronuclear genome sequence of the ciliate Tetrahymena thermophila, a model eukaryote.</title>
        <authorList>
            <person name="Eisen J.A."/>
            <person name="Coyne R.S."/>
            <person name="Wu M."/>
            <person name="Wu D."/>
            <person name="Thiagarajan M."/>
            <person name="Wortman J.R."/>
            <person name="Badger J.H."/>
            <person name="Ren Q."/>
            <person name="Amedeo P."/>
            <person name="Jones K.M."/>
            <person name="Tallon L.J."/>
            <person name="Delcher A.L."/>
            <person name="Salzberg S.L."/>
            <person name="Silva J.C."/>
            <person name="Haas B.J."/>
            <person name="Majoros W.H."/>
            <person name="Farzad M."/>
            <person name="Carlton J.M."/>
            <person name="Smith R.K. Jr."/>
            <person name="Garg J."/>
            <person name="Pearlman R.E."/>
            <person name="Karrer K.M."/>
            <person name="Sun L."/>
            <person name="Manning G."/>
            <person name="Elde N.C."/>
            <person name="Turkewitz A.P."/>
            <person name="Asai D.J."/>
            <person name="Wilkes D.E."/>
            <person name="Wang Y."/>
            <person name="Cai H."/>
            <person name="Collins K."/>
            <person name="Stewart B.A."/>
            <person name="Lee S.R."/>
            <person name="Wilamowska K."/>
            <person name="Weinberg Z."/>
            <person name="Ruzzo W.L."/>
            <person name="Wloga D."/>
            <person name="Gaertig J."/>
            <person name="Frankel J."/>
            <person name="Tsao C.-C."/>
            <person name="Gorovsky M.A."/>
            <person name="Keeling P.J."/>
            <person name="Waller R.F."/>
            <person name="Patron N.J."/>
            <person name="Cherry J.M."/>
            <person name="Stover N.A."/>
            <person name="Krieger C.J."/>
            <person name="del Toro C."/>
            <person name="Ryder H.F."/>
            <person name="Williamson S.C."/>
            <person name="Barbeau R.A."/>
            <person name="Hamilton E.P."/>
            <person name="Orias E."/>
        </authorList>
    </citation>
    <scope>NUCLEOTIDE SEQUENCE [LARGE SCALE GENOMIC DNA]</scope>
    <source>
        <strain evidence="8">SB210</strain>
    </source>
</reference>
<evidence type="ECO:0000256" key="5">
    <source>
        <dbReference type="SAM" id="Coils"/>
    </source>
</evidence>
<dbReference type="InterPro" id="IPR013083">
    <property type="entry name" value="Znf_RING/FYVE/PHD"/>
</dbReference>
<dbReference type="InterPro" id="IPR011011">
    <property type="entry name" value="Znf_FYVE_PHD"/>
</dbReference>
<protein>
    <submittedName>
        <fullName evidence="7">FYVE zinc finger protein</fullName>
    </submittedName>
</protein>
<dbReference type="InParanoid" id="I7MKZ3"/>
<dbReference type="PANTHER" id="PTHR39490:SF8">
    <property type="entry name" value="ZINC FINGER FYVE DOMAIN-CONTAINING PROTEIN 21"/>
    <property type="match status" value="1"/>
</dbReference>
<dbReference type="CDD" id="cd00065">
    <property type="entry name" value="FYVE_like_SF"/>
    <property type="match status" value="1"/>
</dbReference>
<evidence type="ECO:0000256" key="2">
    <source>
        <dbReference type="ARBA" id="ARBA00022771"/>
    </source>
</evidence>
<keyword evidence="2 4" id="KW-0863">Zinc-finger</keyword>
<feature type="domain" description="FYVE-type" evidence="6">
    <location>
        <begin position="20"/>
        <end position="79"/>
    </location>
</feature>
<dbReference type="KEGG" id="tet:TTHERM_00412130"/>
<name>I7MKZ3_TETTS</name>
<dbReference type="Proteomes" id="UP000009168">
    <property type="component" value="Unassembled WGS sequence"/>
</dbReference>
<dbReference type="GeneID" id="7825763"/>
<dbReference type="InterPro" id="IPR017455">
    <property type="entry name" value="Znf_FYVE-rel"/>
</dbReference>
<dbReference type="InterPro" id="IPR052113">
    <property type="entry name" value="FYVE-type_Zinc_Finger"/>
</dbReference>
<keyword evidence="5" id="KW-0175">Coiled coil</keyword>
<sequence>MEVANRTIYQISLQDQLFKSNQCEICSYSFGLFKKSYYCKRCYRTICQPCGQNRCIIPGSLKQDKKPRRICVKCAEEQKVNLGTISKCQLVFGEDSQIGLNWLRYLNTNKQEVDEDFQEQCQKSNKELQSNKDLQKKVQQAQLALEKGFIAPNAFNFSIFEIVYELQIDYKQSKEKVLGILIPFFNIYKKLNVSVELLQLSYFFLLLSSQSLAFKFLKSYFSIFPSYVMESEKVIDVLSQKINSQFQNEPFCKNNKNFDLNFLAQKYHKYISSFFVNFLRFETQITLIDSIFISKSVRFLFSITVSQYFWQAIDNQFFFQRTNFILIINALSKQESQIHLQLKFNRLEQTIFKVFQDFLTQKMLHNRFDRYLLLISSNTIFQNLPRSLSKQYTQDLETLNTQNNEEGDYSDSEEIVQIAGSQFKKKRISQSYYEQENQELKKKLQEKNDQIKGLQEKLFSLSVKPNQQEQVLIKKMQSDINLLQKKIKDQQKFIEELTQKIIKQAKEKEDSSQVDKARQMIQVELKEMCNQIKAQVNEEIQSQLKANITETFQNLTPNKSIENVDNIQYENYQSSNFLSTALNSNINNKQNHKSFEIQTGNKQKNESFFSTIYNNHSRQNSQFADVQFMNNLLGEINQQQLNFQVTNNQIQSGKQGHFTVQSVDNNANLQKTNEKVAKKSMSVCDDDKEIISSSLDISRNTKKSNTSSESIREDYLAFDQSIIERLDKLQGLLLKDQKIISQLFFQESTKLSSQ</sequence>
<proteinExistence type="predicted"/>
<accession>I7MKZ3</accession>
<dbReference type="AlphaFoldDB" id="I7MKZ3"/>
<dbReference type="PROSITE" id="PS50178">
    <property type="entry name" value="ZF_FYVE"/>
    <property type="match status" value="1"/>
</dbReference>
<organism evidence="7 8">
    <name type="scientific">Tetrahymena thermophila (strain SB210)</name>
    <dbReference type="NCBI Taxonomy" id="312017"/>
    <lineage>
        <taxon>Eukaryota</taxon>
        <taxon>Sar</taxon>
        <taxon>Alveolata</taxon>
        <taxon>Ciliophora</taxon>
        <taxon>Intramacronucleata</taxon>
        <taxon>Oligohymenophorea</taxon>
        <taxon>Hymenostomatida</taxon>
        <taxon>Tetrahymenina</taxon>
        <taxon>Tetrahymenidae</taxon>
        <taxon>Tetrahymena</taxon>
    </lineage>
</organism>
<dbReference type="SUPFAM" id="SSF57903">
    <property type="entry name" value="FYVE/PHD zinc finger"/>
    <property type="match status" value="1"/>
</dbReference>
<evidence type="ECO:0000256" key="1">
    <source>
        <dbReference type="ARBA" id="ARBA00022723"/>
    </source>
</evidence>
<keyword evidence="3" id="KW-0862">Zinc</keyword>
<dbReference type="Pfam" id="PF01363">
    <property type="entry name" value="FYVE"/>
    <property type="match status" value="1"/>
</dbReference>
<keyword evidence="8" id="KW-1185">Reference proteome</keyword>
<feature type="coiled-coil region" evidence="5">
    <location>
        <begin position="430"/>
        <end position="500"/>
    </location>
</feature>
<dbReference type="EMBL" id="GG662612">
    <property type="protein sequence ID" value="EAS00662.2"/>
    <property type="molecule type" value="Genomic_DNA"/>
</dbReference>
<keyword evidence="1" id="KW-0479">Metal-binding</keyword>
<evidence type="ECO:0000313" key="7">
    <source>
        <dbReference type="EMBL" id="EAS00662.2"/>
    </source>
</evidence>
<evidence type="ECO:0000256" key="4">
    <source>
        <dbReference type="PROSITE-ProRule" id="PRU00091"/>
    </source>
</evidence>
<evidence type="ECO:0000256" key="3">
    <source>
        <dbReference type="ARBA" id="ARBA00022833"/>
    </source>
</evidence>
<dbReference type="RefSeq" id="XP_001020907.2">
    <property type="nucleotide sequence ID" value="XM_001020907.2"/>
</dbReference>
<dbReference type="PANTHER" id="PTHR39490">
    <property type="entry name" value="ARRESTIN DOMAIN-CONTAINING PROTEIN D"/>
    <property type="match status" value="1"/>
</dbReference>
<dbReference type="Gene3D" id="3.30.40.10">
    <property type="entry name" value="Zinc/RING finger domain, C3HC4 (zinc finger)"/>
    <property type="match status" value="1"/>
</dbReference>
<evidence type="ECO:0000259" key="6">
    <source>
        <dbReference type="PROSITE" id="PS50178"/>
    </source>
</evidence>